<feature type="region of interest" description="Disordered" evidence="3">
    <location>
        <begin position="112"/>
        <end position="257"/>
    </location>
</feature>
<keyword evidence="7" id="KW-1185">Reference proteome</keyword>
<evidence type="ECO:0000313" key="6">
    <source>
        <dbReference type="EMBL" id="KAG6601244.1"/>
    </source>
</evidence>
<accession>A0AAV6NT36</accession>
<comment type="similarity">
    <text evidence="1 2">Belongs to the small heat shock protein (HSP20) family.</text>
</comment>
<keyword evidence="4" id="KW-0812">Transmembrane</keyword>
<dbReference type="EMBL" id="JAGKQH010000004">
    <property type="protein sequence ID" value="KAG6601244.1"/>
    <property type="molecule type" value="Genomic_DNA"/>
</dbReference>
<dbReference type="CDD" id="cd06464">
    <property type="entry name" value="ACD_sHsps-like"/>
    <property type="match status" value="1"/>
</dbReference>
<evidence type="ECO:0000256" key="2">
    <source>
        <dbReference type="RuleBase" id="RU003616"/>
    </source>
</evidence>
<keyword evidence="4" id="KW-1133">Transmembrane helix</keyword>
<dbReference type="InterPro" id="IPR002068">
    <property type="entry name" value="A-crystallin/Hsp20_dom"/>
</dbReference>
<reference evidence="6 7" key="1">
    <citation type="journal article" date="2021" name="Hortic Res">
        <title>The domestication of Cucurbita argyrosperma as revealed by the genome of its wild relative.</title>
        <authorList>
            <person name="Barrera-Redondo J."/>
            <person name="Sanchez-de la Vega G."/>
            <person name="Aguirre-Liguori J.A."/>
            <person name="Castellanos-Morales G."/>
            <person name="Gutierrez-Guerrero Y.T."/>
            <person name="Aguirre-Dugua X."/>
            <person name="Aguirre-Planter E."/>
            <person name="Tenaillon M.I."/>
            <person name="Lira-Saade R."/>
            <person name="Eguiarte L.E."/>
        </authorList>
    </citation>
    <scope>NUCLEOTIDE SEQUENCE [LARGE SCALE GENOMIC DNA]</scope>
    <source>
        <strain evidence="6">JBR-2021</strain>
    </source>
</reference>
<organism evidence="6 7">
    <name type="scientific">Cucurbita argyrosperma subsp. sororia</name>
    <dbReference type="NCBI Taxonomy" id="37648"/>
    <lineage>
        <taxon>Eukaryota</taxon>
        <taxon>Viridiplantae</taxon>
        <taxon>Streptophyta</taxon>
        <taxon>Embryophyta</taxon>
        <taxon>Tracheophyta</taxon>
        <taxon>Spermatophyta</taxon>
        <taxon>Magnoliopsida</taxon>
        <taxon>eudicotyledons</taxon>
        <taxon>Gunneridae</taxon>
        <taxon>Pentapetalae</taxon>
        <taxon>rosids</taxon>
        <taxon>fabids</taxon>
        <taxon>Cucurbitales</taxon>
        <taxon>Cucurbitaceae</taxon>
        <taxon>Cucurbiteae</taxon>
        <taxon>Cucurbita</taxon>
    </lineage>
</organism>
<feature type="transmembrane region" description="Helical" evidence="4">
    <location>
        <begin position="285"/>
        <end position="305"/>
    </location>
</feature>
<evidence type="ECO:0000259" key="5">
    <source>
        <dbReference type="PROSITE" id="PS01031"/>
    </source>
</evidence>
<evidence type="ECO:0000256" key="3">
    <source>
        <dbReference type="SAM" id="MobiDB-lite"/>
    </source>
</evidence>
<dbReference type="Pfam" id="PF00011">
    <property type="entry name" value="HSP20"/>
    <property type="match status" value="1"/>
</dbReference>
<comment type="caution">
    <text evidence="6">The sequence shown here is derived from an EMBL/GenBank/DDBJ whole genome shotgun (WGS) entry which is preliminary data.</text>
</comment>
<feature type="compositionally biased region" description="Pro residues" evidence="3">
    <location>
        <begin position="116"/>
        <end position="131"/>
    </location>
</feature>
<evidence type="ECO:0000313" key="7">
    <source>
        <dbReference type="Proteomes" id="UP000685013"/>
    </source>
</evidence>
<feature type="compositionally biased region" description="Basic and acidic residues" evidence="3">
    <location>
        <begin position="132"/>
        <end position="148"/>
    </location>
</feature>
<dbReference type="PANTHER" id="PTHR43670:SF33">
    <property type="entry name" value="SHSP DOMAIN-CONTAINING PROTEIN"/>
    <property type="match status" value="1"/>
</dbReference>
<dbReference type="AlphaFoldDB" id="A0AAV6NT36"/>
<dbReference type="PROSITE" id="PS01031">
    <property type="entry name" value="SHSP"/>
    <property type="match status" value="1"/>
</dbReference>
<evidence type="ECO:0000256" key="1">
    <source>
        <dbReference type="PROSITE-ProRule" id="PRU00285"/>
    </source>
</evidence>
<name>A0AAV6NT36_9ROSI</name>
<feature type="compositionally biased region" description="Polar residues" evidence="3">
    <location>
        <begin position="185"/>
        <end position="200"/>
    </location>
</feature>
<dbReference type="GO" id="GO:0034605">
    <property type="term" value="P:cellular response to heat"/>
    <property type="evidence" value="ECO:0007669"/>
    <property type="project" value="TreeGrafter"/>
</dbReference>
<dbReference type="Proteomes" id="UP000685013">
    <property type="component" value="Chromosome 4"/>
</dbReference>
<keyword evidence="4" id="KW-0472">Membrane</keyword>
<dbReference type="PANTHER" id="PTHR43670">
    <property type="entry name" value="HEAT SHOCK PROTEIN 26"/>
    <property type="match status" value="1"/>
</dbReference>
<feature type="non-terminal residue" evidence="6">
    <location>
        <position position="1"/>
    </location>
</feature>
<evidence type="ECO:0000256" key="4">
    <source>
        <dbReference type="SAM" id="Phobius"/>
    </source>
</evidence>
<feature type="compositionally biased region" description="Basic and acidic residues" evidence="3">
    <location>
        <begin position="226"/>
        <end position="254"/>
    </location>
</feature>
<feature type="domain" description="SHSP" evidence="5">
    <location>
        <begin position="21"/>
        <end position="126"/>
    </location>
</feature>
<feature type="compositionally biased region" description="Basic and acidic residues" evidence="3">
    <location>
        <begin position="158"/>
        <end position="184"/>
    </location>
</feature>
<proteinExistence type="inferred from homology"/>
<sequence length="306" mass="33260">MATTRPRTAGLGVYRRQSQRVYNEPFTPKVEERDENEAHILLLKLPDFNQQHVKVKVEKEAGTVVVTGGRNVGNNRLLILNKTYPIPRNSVIDRISHTLQDGVLTITMPKQTAEPATPPAAAAPPTPTPLPKEPEQSTSEKGKEETPSEKSALPEMNGEIKEPEAAALPKDDSSLSKDKGKSAELQKQASAKANEETPTPTAERGLVQGDSGKAETTLYRKISSPDQKKPTEKKKIENQNLEKGRESKTEEADKNVGTAKIDAVTPTPRTTRVGKLAGGSTVRRMQLLTTVSLWAAVVIAVAAYFA</sequence>
<gene>
    <name evidence="6" type="primary">RTM2-1</name>
    <name evidence="6" type="ORF">SDJN03_06477</name>
</gene>
<protein>
    <submittedName>
        <fullName evidence="6">Protein RESTRICTED TEV MOVEMENT 2</fullName>
    </submittedName>
</protein>